<dbReference type="CDD" id="cd00068">
    <property type="entry name" value="GGL"/>
    <property type="match status" value="1"/>
</dbReference>
<name>A0A9D3RYJ9_ANGAN</name>
<evidence type="ECO:0000313" key="8">
    <source>
        <dbReference type="Proteomes" id="UP001044222"/>
    </source>
</evidence>
<comment type="similarity">
    <text evidence="1 5">Belongs to the G protein gamma family.</text>
</comment>
<keyword evidence="4 5" id="KW-0807">Transducer</keyword>
<dbReference type="SMART" id="SM00224">
    <property type="entry name" value="GGL"/>
    <property type="match status" value="1"/>
</dbReference>
<dbReference type="PRINTS" id="PR00321">
    <property type="entry name" value="GPROTEING"/>
</dbReference>
<dbReference type="InterPro" id="IPR001770">
    <property type="entry name" value="G-protein_gamma"/>
</dbReference>
<dbReference type="GO" id="GO:0005834">
    <property type="term" value="C:heterotrimeric G-protein complex"/>
    <property type="evidence" value="ECO:0007669"/>
    <property type="project" value="InterPro"/>
</dbReference>
<proteinExistence type="inferred from homology"/>
<dbReference type="InterPro" id="IPR036284">
    <property type="entry name" value="GGL_sf"/>
</dbReference>
<comment type="function">
    <text evidence="5">Guanine nucleotide-binding proteins (G proteins) are involved as a modulator or transducer in various transmembrane signaling systems. The beta and gamma chains are required for the GTPase activity, for replacement of GDP by GTP, and for G protein-effector interaction.</text>
</comment>
<evidence type="ECO:0000256" key="5">
    <source>
        <dbReference type="RuleBase" id="RU004973"/>
    </source>
</evidence>
<organism evidence="7 8">
    <name type="scientific">Anguilla anguilla</name>
    <name type="common">European freshwater eel</name>
    <name type="synonym">Muraena anguilla</name>
    <dbReference type="NCBI Taxonomy" id="7936"/>
    <lineage>
        <taxon>Eukaryota</taxon>
        <taxon>Metazoa</taxon>
        <taxon>Chordata</taxon>
        <taxon>Craniata</taxon>
        <taxon>Vertebrata</taxon>
        <taxon>Euteleostomi</taxon>
        <taxon>Actinopterygii</taxon>
        <taxon>Neopterygii</taxon>
        <taxon>Teleostei</taxon>
        <taxon>Anguilliformes</taxon>
        <taxon>Anguillidae</taxon>
        <taxon>Anguilla</taxon>
    </lineage>
</organism>
<evidence type="ECO:0000313" key="7">
    <source>
        <dbReference type="EMBL" id="KAG5847963.1"/>
    </source>
</evidence>
<sequence>MNPAFIRSTEARELVEQLRLEAGIDCIKVSKPVADLMSYCEKHAHSDPCWWAFPPRRILSKTKDPA</sequence>
<gene>
    <name evidence="7" type="ORF">ANANG_G00131850</name>
</gene>
<reference evidence="7" key="1">
    <citation type="submission" date="2021-01" db="EMBL/GenBank/DDBJ databases">
        <title>A chromosome-scale assembly of European eel, Anguilla anguilla.</title>
        <authorList>
            <person name="Henkel C."/>
            <person name="Jong-Raadsen S.A."/>
            <person name="Dufour S."/>
            <person name="Weltzien F.-A."/>
            <person name="Palstra A.P."/>
            <person name="Pelster B."/>
            <person name="Spaink H.P."/>
            <person name="Van Den Thillart G.E."/>
            <person name="Jansen H."/>
            <person name="Zahm M."/>
            <person name="Klopp C."/>
            <person name="Cedric C."/>
            <person name="Louis A."/>
            <person name="Berthelot C."/>
            <person name="Parey E."/>
            <person name="Roest Crollius H."/>
            <person name="Montfort J."/>
            <person name="Robinson-Rechavi M."/>
            <person name="Bucao C."/>
            <person name="Bouchez O."/>
            <person name="Gislard M."/>
            <person name="Lluch J."/>
            <person name="Milhes M."/>
            <person name="Lampietro C."/>
            <person name="Lopez Roques C."/>
            <person name="Donnadieu C."/>
            <person name="Braasch I."/>
            <person name="Desvignes T."/>
            <person name="Postlethwait J."/>
            <person name="Bobe J."/>
            <person name="Guiguen Y."/>
            <person name="Dirks R."/>
        </authorList>
    </citation>
    <scope>NUCLEOTIDE SEQUENCE</scope>
    <source>
        <strain evidence="7">Tag_6206</strain>
        <tissue evidence="7">Liver</tissue>
    </source>
</reference>
<dbReference type="GO" id="GO:0031681">
    <property type="term" value="F:G-protein beta-subunit binding"/>
    <property type="evidence" value="ECO:0007669"/>
    <property type="project" value="InterPro"/>
</dbReference>
<dbReference type="Gene3D" id="4.10.260.10">
    <property type="entry name" value="Transducin (heterotrimeric G protein), gamma chain"/>
    <property type="match status" value="1"/>
</dbReference>
<keyword evidence="2 5" id="KW-1003">Cell membrane</keyword>
<dbReference type="GO" id="GO:0007186">
    <property type="term" value="P:G protein-coupled receptor signaling pathway"/>
    <property type="evidence" value="ECO:0007669"/>
    <property type="project" value="InterPro"/>
</dbReference>
<keyword evidence="8" id="KW-1185">Reference proteome</keyword>
<evidence type="ECO:0000256" key="1">
    <source>
        <dbReference type="ARBA" id="ARBA00007431"/>
    </source>
</evidence>
<evidence type="ECO:0000259" key="6">
    <source>
        <dbReference type="PROSITE" id="PS50058"/>
    </source>
</evidence>
<evidence type="ECO:0000256" key="3">
    <source>
        <dbReference type="ARBA" id="ARBA00023136"/>
    </source>
</evidence>
<comment type="subcellular location">
    <subcellularLocation>
        <location evidence="5">Cell membrane</location>
        <topology evidence="5">Lipid-anchor</topology>
        <orientation evidence="5">Cytoplasmic side</orientation>
    </subcellularLocation>
</comment>
<accession>A0A9D3RYJ9</accession>
<dbReference type="SUPFAM" id="SSF48670">
    <property type="entry name" value="Transducin (heterotrimeric G protein), gamma chain"/>
    <property type="match status" value="1"/>
</dbReference>
<keyword evidence="5" id="KW-0449">Lipoprotein</keyword>
<dbReference type="SMART" id="SM01224">
    <property type="entry name" value="G_gamma"/>
    <property type="match status" value="1"/>
</dbReference>
<dbReference type="PANTHER" id="PTHR13809">
    <property type="entry name" value="GUANINE NUCLEOTIDE-BINDING PROTEIN GAMMA SUBUNIT"/>
    <property type="match status" value="1"/>
</dbReference>
<protein>
    <recommendedName>
        <fullName evidence="5">Guanine nucleotide-binding protein subunit gamma</fullName>
    </recommendedName>
</protein>
<comment type="subunit">
    <text evidence="5">G proteins are composed of 3 units; alpha, beta and gamma.</text>
</comment>
<dbReference type="PROSITE" id="PS50058">
    <property type="entry name" value="G_PROTEIN_GAMMA"/>
    <property type="match status" value="1"/>
</dbReference>
<dbReference type="AlphaFoldDB" id="A0A9D3RYJ9"/>
<dbReference type="Proteomes" id="UP001044222">
    <property type="component" value="Chromosome 6"/>
</dbReference>
<dbReference type="EMBL" id="JAFIRN010000006">
    <property type="protein sequence ID" value="KAG5847963.1"/>
    <property type="molecule type" value="Genomic_DNA"/>
</dbReference>
<feature type="domain" description="G protein gamma" evidence="6">
    <location>
        <begin position="11"/>
        <end position="66"/>
    </location>
</feature>
<dbReference type="InterPro" id="IPR015898">
    <property type="entry name" value="G-protein_gamma-like_dom"/>
</dbReference>
<keyword evidence="3 5" id="KW-0472">Membrane</keyword>
<evidence type="ECO:0000256" key="2">
    <source>
        <dbReference type="ARBA" id="ARBA00022475"/>
    </source>
</evidence>
<comment type="caution">
    <text evidence="7">The sequence shown here is derived from an EMBL/GenBank/DDBJ whole genome shotgun (WGS) entry which is preliminary data.</text>
</comment>
<evidence type="ECO:0000256" key="4">
    <source>
        <dbReference type="ARBA" id="ARBA00023224"/>
    </source>
</evidence>
<dbReference type="Pfam" id="PF00631">
    <property type="entry name" value="G-gamma"/>
    <property type="match status" value="1"/>
</dbReference>